<protein>
    <submittedName>
        <fullName evidence="2">Uncharacterized protein</fullName>
    </submittedName>
</protein>
<keyword evidence="1" id="KW-0732">Signal</keyword>
<organism evidence="2 3">
    <name type="scientific">Echinicola rosea</name>
    <dbReference type="NCBI Taxonomy" id="1807691"/>
    <lineage>
        <taxon>Bacteria</taxon>
        <taxon>Pseudomonadati</taxon>
        <taxon>Bacteroidota</taxon>
        <taxon>Cytophagia</taxon>
        <taxon>Cytophagales</taxon>
        <taxon>Cyclobacteriaceae</taxon>
        <taxon>Echinicola</taxon>
    </lineage>
</organism>
<proteinExistence type="predicted"/>
<accession>A0ABQ1UQL3</accession>
<gene>
    <name evidence="2" type="ORF">GCM10011339_10310</name>
</gene>
<feature type="signal peptide" evidence="1">
    <location>
        <begin position="1"/>
        <end position="22"/>
    </location>
</feature>
<reference evidence="3" key="1">
    <citation type="journal article" date="2019" name="Int. J. Syst. Evol. Microbiol.">
        <title>The Global Catalogue of Microorganisms (GCM) 10K type strain sequencing project: providing services to taxonomists for standard genome sequencing and annotation.</title>
        <authorList>
            <consortium name="The Broad Institute Genomics Platform"/>
            <consortium name="The Broad Institute Genome Sequencing Center for Infectious Disease"/>
            <person name="Wu L."/>
            <person name="Ma J."/>
        </authorList>
    </citation>
    <scope>NUCLEOTIDE SEQUENCE [LARGE SCALE GENOMIC DNA]</scope>
    <source>
        <strain evidence="3">CGMCC 1.15407</strain>
    </source>
</reference>
<keyword evidence="3" id="KW-1185">Reference proteome</keyword>
<evidence type="ECO:0000313" key="2">
    <source>
        <dbReference type="EMBL" id="GGF24160.1"/>
    </source>
</evidence>
<name>A0ABQ1UQL3_9BACT</name>
<dbReference type="RefSeq" id="WP_137404591.1">
    <property type="nucleotide sequence ID" value="NZ_BMIU01000004.1"/>
</dbReference>
<dbReference type="EMBL" id="BMIU01000004">
    <property type="protein sequence ID" value="GGF24160.1"/>
    <property type="molecule type" value="Genomic_DNA"/>
</dbReference>
<sequence>MKKLLKNMPLLAFVLAAASALAFNVPGDIQGEYGSENGTEWYDVSPATVLEGVDYQCNEVQVESHCTYSQPSDTSTPIGENDREQFELLNEDLDPIEP</sequence>
<comment type="caution">
    <text evidence="2">The sequence shown here is derived from an EMBL/GenBank/DDBJ whole genome shotgun (WGS) entry which is preliminary data.</text>
</comment>
<evidence type="ECO:0000256" key="1">
    <source>
        <dbReference type="SAM" id="SignalP"/>
    </source>
</evidence>
<feature type="chain" id="PRO_5046849182" evidence="1">
    <location>
        <begin position="23"/>
        <end position="98"/>
    </location>
</feature>
<dbReference type="Proteomes" id="UP000647339">
    <property type="component" value="Unassembled WGS sequence"/>
</dbReference>
<evidence type="ECO:0000313" key="3">
    <source>
        <dbReference type="Proteomes" id="UP000647339"/>
    </source>
</evidence>